<proteinExistence type="inferred from homology"/>
<feature type="transmembrane region" description="Helical" evidence="9">
    <location>
        <begin position="268"/>
        <end position="288"/>
    </location>
</feature>
<dbReference type="InterPro" id="IPR014756">
    <property type="entry name" value="Ig_E-set"/>
</dbReference>
<feature type="transmembrane region" description="Helical" evidence="9">
    <location>
        <begin position="226"/>
        <end position="248"/>
    </location>
</feature>
<evidence type="ECO:0000256" key="8">
    <source>
        <dbReference type="SAM" id="MobiDB-lite"/>
    </source>
</evidence>
<dbReference type="EMBL" id="JBGBPQ010000013">
    <property type="protein sequence ID" value="KAL1511725.1"/>
    <property type="molecule type" value="Genomic_DNA"/>
</dbReference>
<name>A0AB34J4C2_PRYPA</name>
<evidence type="ECO:0000256" key="6">
    <source>
        <dbReference type="ARBA" id="ARBA00023303"/>
    </source>
</evidence>
<feature type="compositionally biased region" description="Polar residues" evidence="8">
    <location>
        <begin position="1"/>
        <end position="17"/>
    </location>
</feature>
<dbReference type="SUPFAM" id="SSF81296">
    <property type="entry name" value="E set domains"/>
    <property type="match status" value="1"/>
</dbReference>
<dbReference type="GO" id="GO:0034702">
    <property type="term" value="C:monoatomic ion channel complex"/>
    <property type="evidence" value="ECO:0007669"/>
    <property type="project" value="UniProtKB-KW"/>
</dbReference>
<comment type="subcellular location">
    <subcellularLocation>
        <location evidence="7">Membrane</location>
        <topology evidence="7">Multi-pass membrane protein</topology>
    </subcellularLocation>
</comment>
<reference evidence="10 11" key="1">
    <citation type="journal article" date="2024" name="Science">
        <title>Giant polyketide synthase enzymes in the biosynthesis of giant marine polyether toxins.</title>
        <authorList>
            <person name="Fallon T.R."/>
            <person name="Shende V.V."/>
            <person name="Wierzbicki I.H."/>
            <person name="Pendleton A.L."/>
            <person name="Watervoot N.F."/>
            <person name="Auber R.P."/>
            <person name="Gonzalez D.J."/>
            <person name="Wisecaver J.H."/>
            <person name="Moore B.S."/>
        </authorList>
    </citation>
    <scope>NUCLEOTIDE SEQUENCE [LARGE SCALE GENOMIC DNA]</scope>
    <source>
        <strain evidence="10 11">12B1</strain>
    </source>
</reference>
<dbReference type="GO" id="GO:0034765">
    <property type="term" value="P:regulation of monoatomic ion transmembrane transport"/>
    <property type="evidence" value="ECO:0007669"/>
    <property type="project" value="TreeGrafter"/>
</dbReference>
<dbReference type="GO" id="GO:0005886">
    <property type="term" value="C:plasma membrane"/>
    <property type="evidence" value="ECO:0007669"/>
    <property type="project" value="TreeGrafter"/>
</dbReference>
<accession>A0AB34J4C2</accession>
<keyword evidence="5 7" id="KW-0406">Ion transport</keyword>
<keyword evidence="9" id="KW-0472">Membrane</keyword>
<keyword evidence="6 7" id="KW-0407">Ion channel</keyword>
<keyword evidence="9" id="KW-1133">Transmembrane helix</keyword>
<dbReference type="AlphaFoldDB" id="A0AB34J4C2"/>
<dbReference type="GO" id="GO:0005242">
    <property type="term" value="F:inward rectifier potassium channel activity"/>
    <property type="evidence" value="ECO:0007669"/>
    <property type="project" value="InterPro"/>
</dbReference>
<keyword evidence="11" id="KW-1185">Reference proteome</keyword>
<evidence type="ECO:0000256" key="9">
    <source>
        <dbReference type="SAM" id="Phobius"/>
    </source>
</evidence>
<evidence type="ECO:0000256" key="2">
    <source>
        <dbReference type="ARBA" id="ARBA00022538"/>
    </source>
</evidence>
<dbReference type="PANTHER" id="PTHR11767">
    <property type="entry name" value="INWARD RECTIFIER POTASSIUM CHANNEL"/>
    <property type="match status" value="1"/>
</dbReference>
<dbReference type="Proteomes" id="UP001515480">
    <property type="component" value="Unassembled WGS sequence"/>
</dbReference>
<keyword evidence="4 7" id="KW-0630">Potassium</keyword>
<feature type="transmembrane region" description="Helical" evidence="9">
    <location>
        <begin position="300"/>
        <end position="318"/>
    </location>
</feature>
<comment type="similarity">
    <text evidence="7">Belongs to the inward rectifier-type potassium channel (TC 1.A.2.1) family.</text>
</comment>
<dbReference type="InterPro" id="IPR013518">
    <property type="entry name" value="K_chnl_inward-rec_Kir_cyto"/>
</dbReference>
<evidence type="ECO:0000256" key="3">
    <source>
        <dbReference type="ARBA" id="ARBA00022882"/>
    </source>
</evidence>
<feature type="region of interest" description="Disordered" evidence="8">
    <location>
        <begin position="1"/>
        <end position="94"/>
    </location>
</feature>
<keyword evidence="3 7" id="KW-0851">Voltage-gated channel</keyword>
<dbReference type="Gene3D" id="2.60.40.1400">
    <property type="entry name" value="G protein-activated inward rectifier potassium channel 1"/>
    <property type="match status" value="1"/>
</dbReference>
<evidence type="ECO:0000256" key="1">
    <source>
        <dbReference type="ARBA" id="ARBA00022448"/>
    </source>
</evidence>
<keyword evidence="1 7" id="KW-0813">Transport</keyword>
<dbReference type="GO" id="GO:1990573">
    <property type="term" value="P:potassium ion import across plasma membrane"/>
    <property type="evidence" value="ECO:0007669"/>
    <property type="project" value="TreeGrafter"/>
</dbReference>
<evidence type="ECO:0008006" key="12">
    <source>
        <dbReference type="Google" id="ProtNLM"/>
    </source>
</evidence>
<organism evidence="10 11">
    <name type="scientific">Prymnesium parvum</name>
    <name type="common">Toxic golden alga</name>
    <dbReference type="NCBI Taxonomy" id="97485"/>
    <lineage>
        <taxon>Eukaryota</taxon>
        <taxon>Haptista</taxon>
        <taxon>Haptophyta</taxon>
        <taxon>Prymnesiophyceae</taxon>
        <taxon>Prymnesiales</taxon>
        <taxon>Prymnesiaceae</taxon>
        <taxon>Prymnesium</taxon>
    </lineage>
</organism>
<protein>
    <recommendedName>
        <fullName evidence="12">Inward rectifier potassium channel C-terminal domain-containing protein</fullName>
    </recommendedName>
</protein>
<feature type="region of interest" description="Disordered" evidence="8">
    <location>
        <begin position="134"/>
        <end position="154"/>
    </location>
</feature>
<dbReference type="Gene3D" id="1.10.287.70">
    <property type="match status" value="1"/>
</dbReference>
<evidence type="ECO:0000313" key="10">
    <source>
        <dbReference type="EMBL" id="KAL1511725.1"/>
    </source>
</evidence>
<evidence type="ECO:0000256" key="7">
    <source>
        <dbReference type="RuleBase" id="RU003822"/>
    </source>
</evidence>
<evidence type="ECO:0000313" key="11">
    <source>
        <dbReference type="Proteomes" id="UP001515480"/>
    </source>
</evidence>
<evidence type="ECO:0000256" key="5">
    <source>
        <dbReference type="ARBA" id="ARBA00023065"/>
    </source>
</evidence>
<comment type="caution">
    <text evidence="10">The sequence shown here is derived from an EMBL/GenBank/DDBJ whole genome shotgun (WGS) entry which is preliminary data.</text>
</comment>
<keyword evidence="2 7" id="KW-0633">Potassium transport</keyword>
<keyword evidence="7 9" id="KW-0812">Transmembrane</keyword>
<gene>
    <name evidence="10" type="ORF">AB1Y20_005013</name>
</gene>
<feature type="compositionally biased region" description="Polar residues" evidence="8">
    <location>
        <begin position="508"/>
        <end position="524"/>
    </location>
</feature>
<dbReference type="SUPFAM" id="SSF81324">
    <property type="entry name" value="Voltage-gated potassium channels"/>
    <property type="match status" value="1"/>
</dbReference>
<evidence type="ECO:0000256" key="4">
    <source>
        <dbReference type="ARBA" id="ARBA00022958"/>
    </source>
</evidence>
<sequence>MRRPVQRSSTVQRTSAASRVDPANPHPCTKNSPRRANSVGAVPDGDVEDIDVCYSQREMESGSLGSPSASERTEGEGSAGSAATPPQPDLAGPLAYTRPAAKSVQINAQYSPPPREPRAGAYRDCYPQRSSSTCSARFSSARKPGRHDVSPKASRKASMIDSLPAWVSNICSPFTSRRTSTAQHSSGRVFEMWSSQPMARIQHVNMVHWFRRLEFMPRMLQLSTPTLLTVGLLGNIVVCVIFAVLYYACGSECYELTPGVGEFGFTNMLWLSVHAFSTIGFGTVAPICHSSQSLIVFEHFASLILSSIVVTVFLFKFLRPHPLVRFSSNLLFLENADVDGFGVGQGPHFNFRIVRESYYPLRHCEVNVKCVMSKRVGKGVNVVPLKMRISSMHELELWEIWHAIDAGSPLFQKLDLLKQIYVQLTVFDTAYAQETRINHEYDIHSFKLDARFTEMLSEVHEEANTIHVDHGMLDAIEPTIHVNTQMSRKLGLHSVSDSAPQAPPARSGRSTNLTCAPASQQNEASPIPYLPNVRSAMW</sequence>
<dbReference type="InterPro" id="IPR016449">
    <property type="entry name" value="K_chnl_inward-rec_Kir"/>
</dbReference>
<feature type="region of interest" description="Disordered" evidence="8">
    <location>
        <begin position="493"/>
        <end position="528"/>
    </location>
</feature>